<reference evidence="1 2" key="1">
    <citation type="submission" date="2020-02" db="EMBL/GenBank/DDBJ databases">
        <authorList>
            <person name="Ferguson B K."/>
        </authorList>
    </citation>
    <scope>NUCLEOTIDE SEQUENCE [LARGE SCALE GENOMIC DNA]</scope>
</reference>
<keyword evidence="2" id="KW-1185">Reference proteome</keyword>
<evidence type="ECO:0000313" key="1">
    <source>
        <dbReference type="EMBL" id="CAB0007389.1"/>
    </source>
</evidence>
<gene>
    <name evidence="1" type="ORF">NTEN_LOCUS12674</name>
</gene>
<feature type="non-terminal residue" evidence="1">
    <location>
        <position position="1"/>
    </location>
</feature>
<dbReference type="AlphaFoldDB" id="A0A6H5GSN1"/>
<accession>A0A6H5GSN1</accession>
<dbReference type="EMBL" id="CADCXU010019029">
    <property type="protein sequence ID" value="CAB0007389.1"/>
    <property type="molecule type" value="Genomic_DNA"/>
</dbReference>
<dbReference type="Proteomes" id="UP000479000">
    <property type="component" value="Unassembled WGS sequence"/>
</dbReference>
<evidence type="ECO:0000313" key="2">
    <source>
        <dbReference type="Proteomes" id="UP000479000"/>
    </source>
</evidence>
<protein>
    <submittedName>
        <fullName evidence="1">Uncharacterized protein</fullName>
    </submittedName>
</protein>
<name>A0A6H5GSN1_9HEMI</name>
<proteinExistence type="predicted"/>
<sequence>LGCQCRLSPGGLSPTSLSLRERERCETSKAIRTRLLVCSRTSDEPLTERVCVGSARYSSANESETVNGPPQWIDTALGKRGPKRAAIAALASNRQFRNAGRGRSRSR</sequence>
<organism evidence="1 2">
    <name type="scientific">Nesidiocoris tenuis</name>
    <dbReference type="NCBI Taxonomy" id="355587"/>
    <lineage>
        <taxon>Eukaryota</taxon>
        <taxon>Metazoa</taxon>
        <taxon>Ecdysozoa</taxon>
        <taxon>Arthropoda</taxon>
        <taxon>Hexapoda</taxon>
        <taxon>Insecta</taxon>
        <taxon>Pterygota</taxon>
        <taxon>Neoptera</taxon>
        <taxon>Paraneoptera</taxon>
        <taxon>Hemiptera</taxon>
        <taxon>Heteroptera</taxon>
        <taxon>Panheteroptera</taxon>
        <taxon>Cimicomorpha</taxon>
        <taxon>Miridae</taxon>
        <taxon>Dicyphina</taxon>
        <taxon>Nesidiocoris</taxon>
    </lineage>
</organism>